<evidence type="ECO:0000256" key="4">
    <source>
        <dbReference type="ARBA" id="ARBA00022553"/>
    </source>
</evidence>
<evidence type="ECO:0000256" key="7">
    <source>
        <dbReference type="ARBA" id="ARBA00022683"/>
    </source>
</evidence>
<dbReference type="CDD" id="cd00211">
    <property type="entry name" value="PTS_IIA_fru"/>
    <property type="match status" value="1"/>
</dbReference>
<dbReference type="GO" id="GO:0009401">
    <property type="term" value="P:phosphoenolpyruvate-dependent sugar phosphotransferase system"/>
    <property type="evidence" value="ECO:0007669"/>
    <property type="project" value="UniProtKB-KW"/>
</dbReference>
<evidence type="ECO:0000256" key="6">
    <source>
        <dbReference type="ARBA" id="ARBA00022679"/>
    </source>
</evidence>
<dbReference type="EMBL" id="BJYM01000009">
    <property type="protein sequence ID" value="GEN87610.1"/>
    <property type="molecule type" value="Genomic_DNA"/>
</dbReference>
<comment type="function">
    <text evidence="1">The phosphoenolpyruvate-dependent sugar phosphotransferase system (sugar PTS), a major carbohydrate active transport system, catalyzes the phosphorylation of incoming sugar substrates concomitantly with their translocation across the cell membrane. The enzyme II CmtAB PTS system is involved in D-mannitol transport.</text>
</comment>
<keyword evidence="8" id="KW-0418">Kinase</keyword>
<dbReference type="PANTHER" id="PTHR30181:SF2">
    <property type="entry name" value="PTS SYSTEM MANNITOL-SPECIFIC EIICBA COMPONENT"/>
    <property type="match status" value="1"/>
</dbReference>
<dbReference type="Gene3D" id="3.40.930.10">
    <property type="entry name" value="Mannitol-specific EII, Chain A"/>
    <property type="match status" value="1"/>
</dbReference>
<dbReference type="OrthoDB" id="1640042at2"/>
<evidence type="ECO:0000256" key="1">
    <source>
        <dbReference type="ARBA" id="ARBA00002434"/>
    </source>
</evidence>
<comment type="caution">
    <text evidence="13">The sequence shown here is derived from an EMBL/GenBank/DDBJ whole genome shotgun (WGS) entry which is preliminary data.</text>
</comment>
<keyword evidence="3" id="KW-0813">Transport</keyword>
<sequence>MAKEILSTENIELGVQVSSKEEAVRYVGGILLNNGYVKENYIDKMLEREEIATTFMGNSLAIPHGTEDAKKEVIETGLSVVTVPDGVDFGDGNIVKLLIGIAGKGDEHLEILSQIAIICSEEENVEKLIQASSKEEIITLLNEVNE</sequence>
<dbReference type="RefSeq" id="WP_077601879.1">
    <property type="nucleotide sequence ID" value="NZ_BJYM01000009.1"/>
</dbReference>
<keyword evidence="4" id="KW-0597">Phosphoprotein</keyword>
<evidence type="ECO:0000313" key="13">
    <source>
        <dbReference type="EMBL" id="GEN87610.1"/>
    </source>
</evidence>
<dbReference type="Pfam" id="PF00359">
    <property type="entry name" value="PTS_EIIA_2"/>
    <property type="match status" value="1"/>
</dbReference>
<dbReference type="PROSITE" id="PS00372">
    <property type="entry name" value="PTS_EIIA_TYPE_2_HIS"/>
    <property type="match status" value="1"/>
</dbReference>
<dbReference type="GO" id="GO:0005886">
    <property type="term" value="C:plasma membrane"/>
    <property type="evidence" value="ECO:0007669"/>
    <property type="project" value="TreeGrafter"/>
</dbReference>
<evidence type="ECO:0000256" key="3">
    <source>
        <dbReference type="ARBA" id="ARBA00022448"/>
    </source>
</evidence>
<dbReference type="Proteomes" id="UP000321558">
    <property type="component" value="Unassembled WGS sequence"/>
</dbReference>
<keyword evidence="5" id="KW-0762">Sugar transport</keyword>
<evidence type="ECO:0000256" key="11">
    <source>
        <dbReference type="ARBA" id="ARBA00030962"/>
    </source>
</evidence>
<organism evidence="13 14">
    <name type="scientific">Oceanobacillus sojae</name>
    <dbReference type="NCBI Taxonomy" id="582851"/>
    <lineage>
        <taxon>Bacteria</taxon>
        <taxon>Bacillati</taxon>
        <taxon>Bacillota</taxon>
        <taxon>Bacilli</taxon>
        <taxon>Bacillales</taxon>
        <taxon>Bacillaceae</taxon>
        <taxon>Oceanobacillus</taxon>
    </lineage>
</organism>
<keyword evidence="6 13" id="KW-0808">Transferase</keyword>
<evidence type="ECO:0000256" key="10">
    <source>
        <dbReference type="ARBA" id="ARBA00030956"/>
    </source>
</evidence>
<dbReference type="InterPro" id="IPR050893">
    <property type="entry name" value="Sugar_PTS"/>
</dbReference>
<evidence type="ECO:0000256" key="5">
    <source>
        <dbReference type="ARBA" id="ARBA00022597"/>
    </source>
</evidence>
<keyword evidence="7" id="KW-0598">Phosphotransferase system</keyword>
<dbReference type="GO" id="GO:0090563">
    <property type="term" value="F:protein-phosphocysteine-sugar phosphotransferase activity"/>
    <property type="evidence" value="ECO:0007669"/>
    <property type="project" value="TreeGrafter"/>
</dbReference>
<protein>
    <recommendedName>
        <fullName evidence="2">Mannitol-specific phosphotransferase enzyme IIA component</fullName>
    </recommendedName>
    <alternativeName>
        <fullName evidence="10">EIIA</fullName>
    </alternativeName>
    <alternativeName>
        <fullName evidence="11">EIII</fullName>
    </alternativeName>
    <alternativeName>
        <fullName evidence="9">PTS system mannitol-specific EIIA component</fullName>
    </alternativeName>
</protein>
<gene>
    <name evidence="13" type="primary">mtlF</name>
    <name evidence="13" type="ORF">OSO01_23490</name>
</gene>
<evidence type="ECO:0000256" key="9">
    <source>
        <dbReference type="ARBA" id="ARBA00029908"/>
    </source>
</evidence>
<dbReference type="GO" id="GO:0016301">
    <property type="term" value="F:kinase activity"/>
    <property type="evidence" value="ECO:0007669"/>
    <property type="project" value="UniProtKB-KW"/>
</dbReference>
<dbReference type="AlphaFoldDB" id="A0A511ZJJ5"/>
<proteinExistence type="predicted"/>
<evidence type="ECO:0000259" key="12">
    <source>
        <dbReference type="PROSITE" id="PS51094"/>
    </source>
</evidence>
<evidence type="ECO:0000313" key="14">
    <source>
        <dbReference type="Proteomes" id="UP000321558"/>
    </source>
</evidence>
<reference evidence="13 14" key="1">
    <citation type="submission" date="2019-07" db="EMBL/GenBank/DDBJ databases">
        <title>Whole genome shotgun sequence of Oceanobacillus sojae NBRC 105379.</title>
        <authorList>
            <person name="Hosoyama A."/>
            <person name="Uohara A."/>
            <person name="Ohji S."/>
            <person name="Ichikawa N."/>
        </authorList>
    </citation>
    <scope>NUCLEOTIDE SEQUENCE [LARGE SCALE GENOMIC DNA]</scope>
    <source>
        <strain evidence="13 14">NBRC 105379</strain>
    </source>
</reference>
<keyword evidence="14" id="KW-1185">Reference proteome</keyword>
<dbReference type="STRING" id="582851.GCA_900162665_01146"/>
<dbReference type="PROSITE" id="PS51094">
    <property type="entry name" value="PTS_EIIA_TYPE_2"/>
    <property type="match status" value="1"/>
</dbReference>
<dbReference type="SUPFAM" id="SSF55804">
    <property type="entry name" value="Phoshotransferase/anion transport protein"/>
    <property type="match status" value="1"/>
</dbReference>
<feature type="domain" description="PTS EIIA type-2" evidence="12">
    <location>
        <begin position="4"/>
        <end position="144"/>
    </location>
</feature>
<dbReference type="PANTHER" id="PTHR30181">
    <property type="entry name" value="MANNITOL PERMEASE IIC COMPONENT"/>
    <property type="match status" value="1"/>
</dbReference>
<dbReference type="InterPro" id="IPR002178">
    <property type="entry name" value="PTS_EIIA_type-2_dom"/>
</dbReference>
<name>A0A511ZJJ5_9BACI</name>
<accession>A0A511ZJJ5</accession>
<evidence type="ECO:0000256" key="8">
    <source>
        <dbReference type="ARBA" id="ARBA00022777"/>
    </source>
</evidence>
<dbReference type="InterPro" id="IPR016152">
    <property type="entry name" value="PTrfase/Anion_transptr"/>
</dbReference>
<evidence type="ECO:0000256" key="2">
    <source>
        <dbReference type="ARBA" id="ARBA00014783"/>
    </source>
</evidence>